<dbReference type="Proteomes" id="UP000309848">
    <property type="component" value="Unassembled WGS sequence"/>
</dbReference>
<evidence type="ECO:0000256" key="1">
    <source>
        <dbReference type="ARBA" id="ARBA00023015"/>
    </source>
</evidence>
<dbReference type="GO" id="GO:0003677">
    <property type="term" value="F:DNA binding"/>
    <property type="evidence" value="ECO:0007669"/>
    <property type="project" value="UniProtKB-KW"/>
</dbReference>
<evidence type="ECO:0000256" key="3">
    <source>
        <dbReference type="ARBA" id="ARBA00023163"/>
    </source>
</evidence>
<organism evidence="5 6">
    <name type="scientific">Sphingomonas naasensis</name>
    <dbReference type="NCBI Taxonomy" id="1344951"/>
    <lineage>
        <taxon>Bacteria</taxon>
        <taxon>Pseudomonadati</taxon>
        <taxon>Pseudomonadota</taxon>
        <taxon>Alphaproteobacteria</taxon>
        <taxon>Sphingomonadales</taxon>
        <taxon>Sphingomonadaceae</taxon>
        <taxon>Sphingomonas</taxon>
    </lineage>
</organism>
<dbReference type="InterPro" id="IPR014710">
    <property type="entry name" value="RmlC-like_jellyroll"/>
</dbReference>
<dbReference type="Gene3D" id="2.60.120.10">
    <property type="entry name" value="Jelly Rolls"/>
    <property type="match status" value="1"/>
</dbReference>
<dbReference type="PROSITE" id="PS51063">
    <property type="entry name" value="HTH_CRP_2"/>
    <property type="match status" value="1"/>
</dbReference>
<dbReference type="Gene3D" id="1.10.10.10">
    <property type="entry name" value="Winged helix-like DNA-binding domain superfamily/Winged helix DNA-binding domain"/>
    <property type="match status" value="1"/>
</dbReference>
<dbReference type="RefSeq" id="WP_135982824.1">
    <property type="nucleotide sequence ID" value="NZ_JAASQM010000001.1"/>
</dbReference>
<dbReference type="OrthoDB" id="667966at2"/>
<comment type="caution">
    <text evidence="5">The sequence shown here is derived from an EMBL/GenBank/DDBJ whole genome shotgun (WGS) entry which is preliminary data.</text>
</comment>
<name>A0A4S1WTZ8_9SPHN</name>
<dbReference type="SMART" id="SM00419">
    <property type="entry name" value="HTH_CRP"/>
    <property type="match status" value="1"/>
</dbReference>
<keyword evidence="2" id="KW-0238">DNA-binding</keyword>
<dbReference type="GO" id="GO:0006355">
    <property type="term" value="P:regulation of DNA-templated transcription"/>
    <property type="evidence" value="ECO:0007669"/>
    <property type="project" value="InterPro"/>
</dbReference>
<proteinExistence type="predicted"/>
<dbReference type="EMBL" id="SRXU01000001">
    <property type="protein sequence ID" value="TGX46215.1"/>
    <property type="molecule type" value="Genomic_DNA"/>
</dbReference>
<dbReference type="SUPFAM" id="SSF46785">
    <property type="entry name" value="Winged helix' DNA-binding domain"/>
    <property type="match status" value="1"/>
</dbReference>
<dbReference type="CDD" id="cd00038">
    <property type="entry name" value="CAP_ED"/>
    <property type="match status" value="1"/>
</dbReference>
<keyword evidence="1" id="KW-0805">Transcription regulation</keyword>
<feature type="domain" description="HTH crp-type" evidence="4">
    <location>
        <begin position="135"/>
        <end position="205"/>
    </location>
</feature>
<dbReference type="InterPro" id="IPR012318">
    <property type="entry name" value="HTH_CRP"/>
</dbReference>
<dbReference type="AlphaFoldDB" id="A0A4S1WTZ8"/>
<sequence>MHNFSESIAGKNSCISESHNATSASSFPHIRRYSPGGVIFSQGEHRNTCLQVMQGAVRRCRYSADGTRQVIGFAIAGDVIGLEEGDWDETAEAVTEVLLSPLEKAEGHGRASGNAALLRQGLGEALQTLAMLGRRTAVERLAAFLLHFADRTGQGATIDLPMSREDIADHLGINMHTASRAFSQLIRCGFIELDGPHCVCVRQPGQLGLLAGQSDCDELPPARPGRTLVHAGIRP</sequence>
<dbReference type="CDD" id="cd00092">
    <property type="entry name" value="HTH_CRP"/>
    <property type="match status" value="1"/>
</dbReference>
<keyword evidence="6" id="KW-1185">Reference proteome</keyword>
<accession>A0A4S1WTZ8</accession>
<reference evidence="5 6" key="1">
    <citation type="submission" date="2019-04" db="EMBL/GenBank/DDBJ databases">
        <title>Sphingomonas psychrotolerans sp. nov., isolated from soil in the Tianshan Mountains, Xinjiang, China.</title>
        <authorList>
            <person name="Luo Y."/>
            <person name="Sheng H."/>
        </authorList>
    </citation>
    <scope>NUCLEOTIDE SEQUENCE [LARGE SCALE GENOMIC DNA]</scope>
    <source>
        <strain evidence="5 6">KIS18-15</strain>
    </source>
</reference>
<dbReference type="InterPro" id="IPR000595">
    <property type="entry name" value="cNMP-bd_dom"/>
</dbReference>
<evidence type="ECO:0000259" key="4">
    <source>
        <dbReference type="PROSITE" id="PS51063"/>
    </source>
</evidence>
<dbReference type="Pfam" id="PF13545">
    <property type="entry name" value="HTH_Crp_2"/>
    <property type="match status" value="1"/>
</dbReference>
<dbReference type="SUPFAM" id="SSF51206">
    <property type="entry name" value="cAMP-binding domain-like"/>
    <property type="match status" value="1"/>
</dbReference>
<protein>
    <submittedName>
        <fullName evidence="5">Cyclic nucleotide-binding domain-containing protein</fullName>
    </submittedName>
</protein>
<evidence type="ECO:0000313" key="6">
    <source>
        <dbReference type="Proteomes" id="UP000309848"/>
    </source>
</evidence>
<dbReference type="InterPro" id="IPR018490">
    <property type="entry name" value="cNMP-bd_dom_sf"/>
</dbReference>
<evidence type="ECO:0000313" key="5">
    <source>
        <dbReference type="EMBL" id="TGX46215.1"/>
    </source>
</evidence>
<keyword evidence="3" id="KW-0804">Transcription</keyword>
<dbReference type="InterPro" id="IPR036388">
    <property type="entry name" value="WH-like_DNA-bd_sf"/>
</dbReference>
<gene>
    <name evidence="5" type="ORF">E5A74_03395</name>
</gene>
<evidence type="ECO:0000256" key="2">
    <source>
        <dbReference type="ARBA" id="ARBA00023125"/>
    </source>
</evidence>
<dbReference type="Pfam" id="PF00027">
    <property type="entry name" value="cNMP_binding"/>
    <property type="match status" value="1"/>
</dbReference>
<dbReference type="InterPro" id="IPR036390">
    <property type="entry name" value="WH_DNA-bd_sf"/>
</dbReference>